<name>A0A0K0PSX8_SCLS1</name>
<gene>
    <name evidence="2" type="ORF">SS1G_20017</name>
</gene>
<organism evidence="2 3">
    <name type="scientific">Sclerotinia sclerotiorum (strain ATCC 18683 / 1980 / Ss-1)</name>
    <name type="common">White mold</name>
    <name type="synonym">Whetzelinia sclerotiorum</name>
    <dbReference type="NCBI Taxonomy" id="665079"/>
    <lineage>
        <taxon>Eukaryota</taxon>
        <taxon>Fungi</taxon>
        <taxon>Dikarya</taxon>
        <taxon>Ascomycota</taxon>
        <taxon>Pezizomycotina</taxon>
        <taxon>Leotiomycetes</taxon>
        <taxon>Helotiales</taxon>
        <taxon>Sclerotiniaceae</taxon>
        <taxon>Sclerotinia</taxon>
    </lineage>
</organism>
<dbReference type="EMBL" id="KT283062">
    <property type="protein sequence ID" value="AKQ53307.1"/>
    <property type="molecule type" value="Genomic_DNA"/>
</dbReference>
<dbReference type="RefSeq" id="YP_009389064.1">
    <property type="nucleotide sequence ID" value="NC_035155.1"/>
</dbReference>
<sequence>MTNSFVVKPIIVYDNADTAKVDIFADNRNKSGVYRWINKVNGNTYVGSSINLSVRFYTYYSLASLVSSKRPIDRALLKHGFSNFKLEILEYCEINQALVREQYYMDNLNPNYNTAKVAGSTLGYKHTPEAIAKMRAVVLSEEVKARKALSTKAATASRKLSILVTNTLTNEKMVFNSLTEAGLALAVSKMAVSLAIREGRLLKKVYLISKGIK</sequence>
<dbReference type="InterPro" id="IPR035901">
    <property type="entry name" value="GIY-YIG_endonuc_sf"/>
</dbReference>
<dbReference type="AlphaFoldDB" id="A0A0K0PSX8"/>
<dbReference type="Pfam" id="PF01541">
    <property type="entry name" value="GIY-YIG"/>
    <property type="match status" value="1"/>
</dbReference>
<dbReference type="CDD" id="cd10445">
    <property type="entry name" value="GIY-YIG_bI1_like"/>
    <property type="match status" value="1"/>
</dbReference>
<dbReference type="Gene3D" id="3.40.1440.10">
    <property type="entry name" value="GIY-YIG endonuclease"/>
    <property type="match status" value="1"/>
</dbReference>
<dbReference type="GO" id="GO:0004519">
    <property type="term" value="F:endonuclease activity"/>
    <property type="evidence" value="ECO:0007669"/>
    <property type="project" value="UniProtKB-KW"/>
</dbReference>
<dbReference type="PROSITE" id="PS50164">
    <property type="entry name" value="GIY_YIG"/>
    <property type="match status" value="1"/>
</dbReference>
<feature type="domain" description="GIY-YIG" evidence="1">
    <location>
        <begin position="29"/>
        <end position="114"/>
    </location>
</feature>
<dbReference type="SUPFAM" id="SSF82771">
    <property type="entry name" value="GIY-YIG endonuclease"/>
    <property type="match status" value="1"/>
</dbReference>
<accession>A0A0K0PSX8</accession>
<evidence type="ECO:0000313" key="2">
    <source>
        <dbReference type="EMBL" id="AKQ53307.1"/>
    </source>
</evidence>
<keyword evidence="2" id="KW-0540">Nuclease</keyword>
<geneLocation type="mitochondrion" evidence="2"/>
<evidence type="ECO:0000313" key="3">
    <source>
        <dbReference type="Proteomes" id="UP000001312"/>
    </source>
</evidence>
<keyword evidence="2" id="KW-0255">Endonuclease</keyword>
<dbReference type="GeneID" id="33195470"/>
<reference evidence="2 3" key="1">
    <citation type="submission" date="2015-07" db="EMBL/GenBank/DDBJ databases">
        <title>The Genome Sequence of Sclerotinia sclerotiorum 1980 mitochondrion.</title>
        <authorList>
            <consortium name="The Broad Institute Genome Sequencing Platform"/>
            <person name="Cuomo C."/>
            <person name="Chen Z."/>
            <person name="Haas B."/>
            <person name="Koehrsen M."/>
            <person name="Young S.K."/>
            <person name="Zeng Q."/>
            <person name="Alvarado L."/>
            <person name="Berlin A."/>
            <person name="Borenstein D."/>
            <person name="Engels R."/>
            <person name="Freedman E."/>
            <person name="Gellesch M."/>
            <person name="Goldberg J."/>
            <person name="Griggs A."/>
            <person name="Gujja S."/>
            <person name="Heiman D."/>
            <person name="Hepburn T."/>
            <person name="Howarth C."/>
            <person name="Jen D."/>
            <person name="Larson L."/>
            <person name="Lewis B."/>
            <person name="Mehta T."/>
            <person name="Park D."/>
            <person name="Pearson M."/>
            <person name="Roberts A."/>
            <person name="Saif S."/>
            <person name="Shea T."/>
            <person name="Shenoy N."/>
            <person name="Sisk P."/>
            <person name="Stolte C."/>
            <person name="Sykes S."/>
            <person name="Walk T."/>
            <person name="White J."/>
            <person name="Yandava C."/>
            <person name="Dickman M.B."/>
            <person name="Kohn L."/>
            <person name="Rollins J."/>
            <person name="Nusbaum C."/>
            <person name="Birren B."/>
        </authorList>
    </citation>
    <scope>NUCLEOTIDE SEQUENCE [LARGE SCALE GENOMIC DNA]</scope>
    <source>
        <strain evidence="3">ATCC 18683 / 1980 / Ss-1</strain>
    </source>
</reference>
<dbReference type="SMART" id="SM00465">
    <property type="entry name" value="GIYc"/>
    <property type="match status" value="1"/>
</dbReference>
<evidence type="ECO:0000259" key="1">
    <source>
        <dbReference type="PROSITE" id="PS50164"/>
    </source>
</evidence>
<keyword evidence="3" id="KW-1185">Reference proteome</keyword>
<dbReference type="InParanoid" id="A0A0K0PSX8"/>
<dbReference type="Proteomes" id="UP000001312">
    <property type="component" value="Mitochondrion MT"/>
</dbReference>
<dbReference type="NCBIfam" id="TIGR01453">
    <property type="entry name" value="grpIintron_endo"/>
    <property type="match status" value="1"/>
</dbReference>
<protein>
    <submittedName>
        <fullName evidence="2">GIY-YIG endonuclease</fullName>
    </submittedName>
</protein>
<keyword evidence="2" id="KW-0378">Hydrolase</keyword>
<dbReference type="InterPro" id="IPR000305">
    <property type="entry name" value="GIY-YIG_endonuc"/>
</dbReference>
<dbReference type="KEGG" id="ssl:SS1G_20017"/>
<dbReference type="InterPro" id="IPR006350">
    <property type="entry name" value="Intron_endoG1"/>
</dbReference>
<proteinExistence type="predicted"/>
<dbReference type="STRING" id="665079.A0A0K0PSX8"/>
<keyword evidence="2" id="KW-0496">Mitochondrion</keyword>